<feature type="compositionally biased region" description="Low complexity" evidence="1">
    <location>
        <begin position="424"/>
        <end position="433"/>
    </location>
</feature>
<feature type="transmembrane region" description="Helical" evidence="2">
    <location>
        <begin position="894"/>
        <end position="914"/>
    </location>
</feature>
<reference evidence="3 4" key="1">
    <citation type="submission" date="2020-08" db="EMBL/GenBank/DDBJ databases">
        <authorList>
            <person name="Ramaprasad A."/>
        </authorList>
    </citation>
    <scope>NUCLEOTIDE SEQUENCE [LARGE SCALE GENOMIC DNA]</scope>
</reference>
<evidence type="ECO:0000313" key="4">
    <source>
        <dbReference type="Proteomes" id="UP000515308"/>
    </source>
</evidence>
<feature type="compositionally biased region" description="Gly residues" evidence="1">
    <location>
        <begin position="514"/>
        <end position="524"/>
    </location>
</feature>
<feature type="compositionally biased region" description="Pro residues" evidence="1">
    <location>
        <begin position="718"/>
        <end position="729"/>
    </location>
</feature>
<feature type="compositionally biased region" description="Acidic residues" evidence="1">
    <location>
        <begin position="308"/>
        <end position="323"/>
    </location>
</feature>
<gene>
    <name evidence="3" type="ORF">PVLDE_0700370</name>
</gene>
<protein>
    <submittedName>
        <fullName evidence="3">PIR protein CIR protein</fullName>
    </submittedName>
</protein>
<feature type="compositionally biased region" description="Basic and acidic residues" evidence="1">
    <location>
        <begin position="375"/>
        <end position="384"/>
    </location>
</feature>
<feature type="compositionally biased region" description="Low complexity" evidence="1">
    <location>
        <begin position="273"/>
        <end position="291"/>
    </location>
</feature>
<evidence type="ECO:0000313" key="3">
    <source>
        <dbReference type="EMBL" id="CAD2088806.1"/>
    </source>
</evidence>
<sequence>MPKKACDLFRDVDELFNDKFVNEGRFNDNYSLYNEYCPQGKNGVKKCNTDYERISAVGGYLFMQLIRSNKVNLNNDNDQYSQYFIMWMSHKLYKIAANNIASLDQSYAENLGKSVGNFNFWNLLKNQRDELKDANITVMNMFYLLLKQICETIGKYQTPGIQGHEYTQEAIQCNIIYDEISKSINHCGSYLKILDHFKTMFDGFIHTANKENIHGDDVLSQLTNFSSIDKNMLKHEFNSSSCNQVHEELIKNPPKQIKKEIKRLKAAINKNAQKQSNSESSTSITSQTQEDTALKNSPSGLDFLAIPSEDDDNSDDDDDLDTLDDTKDDLSIDTDNQNQILDPKQGNSTDVSGNGTQMNDPSTSSKSPSQGETPGDTKKPETMDKQGITPTKIEDPPTPLPIPMKQTQDDNSQQSHQITGSHTSGGASPPSDSGSKDTGNIKEPQENKQGGIGGDKQDSGGGIGDKTNPHSDPNTPSSHPLTSDTNQGNSNGGSVGGTGDTDKGALNTGDGQDNKGGPGDGSNGDQGSQGNPGGEKDSGGGAPGDQAATHSSGGSNGYLSNLWKTHLNPMNYIPSASNIYQSSKDILTNATNKVSNAYNSAMNIAQDTYDKTLNIAKDAYGNAVSTVKNAYTTSTNYINGAVNSITNQFNSFGGFQLSDDQSGSGGSGNSLPTDNKPLKKPQTPKLDPDSPPLPPIPQPQPPSATSPPSQPQSNQPQGPSPPQTPPDPQAPSATSPPSSKSLDPQTSSTPIQQTAPTDGNKAFQIPPSGQGTLPSSGSNSLNTKNENVISVANVKVKETSSIWCIGSNNKCGIMGVSVIVISISIILTIIYKYLSLGRTSKSQRKKNMKKVINSIGRKRPIQIIIKSVGMKKMATPVINPVREKKKSLLNIYKLMQADPVPFINLFFLLIFFVYKRKLNYLEL</sequence>
<evidence type="ECO:0000256" key="2">
    <source>
        <dbReference type="SAM" id="Phobius"/>
    </source>
</evidence>
<keyword evidence="2" id="KW-0812">Transmembrane</keyword>
<proteinExistence type="predicted"/>
<feature type="region of interest" description="Disordered" evidence="1">
    <location>
        <begin position="269"/>
        <end position="553"/>
    </location>
</feature>
<feature type="compositionally biased region" description="Pro residues" evidence="1">
    <location>
        <begin position="689"/>
        <end position="710"/>
    </location>
</feature>
<feature type="region of interest" description="Disordered" evidence="1">
    <location>
        <begin position="656"/>
        <end position="782"/>
    </location>
</feature>
<feature type="compositionally biased region" description="Gly residues" evidence="1">
    <location>
        <begin position="450"/>
        <end position="464"/>
    </location>
</feature>
<keyword evidence="2" id="KW-1133">Transmembrane helix</keyword>
<dbReference type="AlphaFoldDB" id="A0A6V7RZB2"/>
<evidence type="ECO:0000256" key="1">
    <source>
        <dbReference type="SAM" id="MobiDB-lite"/>
    </source>
</evidence>
<feature type="compositionally biased region" description="Polar residues" evidence="1">
    <location>
        <begin position="767"/>
        <end position="782"/>
    </location>
</feature>
<keyword evidence="2" id="KW-0472">Membrane</keyword>
<dbReference type="EMBL" id="LR865369">
    <property type="protein sequence ID" value="CAD2088806.1"/>
    <property type="molecule type" value="Genomic_DNA"/>
</dbReference>
<feature type="compositionally biased region" description="Polar residues" evidence="1">
    <location>
        <begin position="405"/>
        <end position="422"/>
    </location>
</feature>
<accession>A0A6V7RZB2</accession>
<feature type="compositionally biased region" description="Polar residues" evidence="1">
    <location>
        <begin position="336"/>
        <end position="372"/>
    </location>
</feature>
<feature type="compositionally biased region" description="Low complexity" evidence="1">
    <location>
        <begin position="730"/>
        <end position="739"/>
    </location>
</feature>
<feature type="transmembrane region" description="Helical" evidence="2">
    <location>
        <begin position="812"/>
        <end position="834"/>
    </location>
</feature>
<feature type="compositionally biased region" description="Gly residues" evidence="1">
    <location>
        <begin position="490"/>
        <end position="499"/>
    </location>
</feature>
<dbReference type="InterPro" id="IPR006477">
    <property type="entry name" value="Yir_bir_cir"/>
</dbReference>
<name>A0A6V7RZB2_PLAVN</name>
<dbReference type="Proteomes" id="UP000515308">
    <property type="component" value="Chromosome PVLDE_07"/>
</dbReference>
<organism evidence="3 4">
    <name type="scientific">Plasmodium vinckei lentum</name>
    <dbReference type="NCBI Taxonomy" id="138297"/>
    <lineage>
        <taxon>Eukaryota</taxon>
        <taxon>Sar</taxon>
        <taxon>Alveolata</taxon>
        <taxon>Apicomplexa</taxon>
        <taxon>Aconoidasida</taxon>
        <taxon>Haemosporida</taxon>
        <taxon>Plasmodiidae</taxon>
        <taxon>Plasmodium</taxon>
        <taxon>Plasmodium (Vinckeia)</taxon>
    </lineage>
</organism>
<dbReference type="Pfam" id="PF06022">
    <property type="entry name" value="Cir_Bir_Yir"/>
    <property type="match status" value="1"/>
</dbReference>
<feature type="compositionally biased region" description="Polar residues" evidence="1">
    <location>
        <begin position="470"/>
        <end position="487"/>
    </location>
</feature>
<dbReference type="VEuPathDB" id="PlasmoDB:PVLDE_0700370"/>
<feature type="compositionally biased region" description="Polar residues" evidence="1">
    <location>
        <begin position="740"/>
        <end position="757"/>
    </location>
</feature>